<organism evidence="2 3">
    <name type="scientific">Abditibacterium utsteinense</name>
    <dbReference type="NCBI Taxonomy" id="1960156"/>
    <lineage>
        <taxon>Bacteria</taxon>
        <taxon>Pseudomonadati</taxon>
        <taxon>Abditibacteriota</taxon>
        <taxon>Abditibacteriia</taxon>
        <taxon>Abditibacteriales</taxon>
        <taxon>Abditibacteriaceae</taxon>
        <taxon>Abditibacterium</taxon>
    </lineage>
</organism>
<dbReference type="Gene3D" id="1.20.1640.10">
    <property type="entry name" value="Multidrug efflux transporter AcrB transmembrane domain"/>
    <property type="match status" value="1"/>
</dbReference>
<sequence>MIVGVVTENGIVLFDFFNQLREQQPQRPLIDLMAEAGQMRLRPILMTTIGAILALFPLALGLGAGAAMQKPLAIAVIGGLSVSTLFTLVVAPVLYVWSESFTRRKSGAANDEFDFGAIS</sequence>
<dbReference type="Proteomes" id="UP000237684">
    <property type="component" value="Unassembled WGS sequence"/>
</dbReference>
<dbReference type="SUPFAM" id="SSF82866">
    <property type="entry name" value="Multidrug efflux transporter AcrB transmembrane domain"/>
    <property type="match status" value="1"/>
</dbReference>
<keyword evidence="3" id="KW-1185">Reference proteome</keyword>
<gene>
    <name evidence="2" type="ORF">B1R32_12721</name>
</gene>
<dbReference type="GO" id="GO:0042910">
    <property type="term" value="F:xenobiotic transmembrane transporter activity"/>
    <property type="evidence" value="ECO:0007669"/>
    <property type="project" value="TreeGrafter"/>
</dbReference>
<dbReference type="GO" id="GO:0005886">
    <property type="term" value="C:plasma membrane"/>
    <property type="evidence" value="ECO:0007669"/>
    <property type="project" value="TreeGrafter"/>
</dbReference>
<dbReference type="InParanoid" id="A0A2S8SPA2"/>
<proteinExistence type="predicted"/>
<evidence type="ECO:0000313" key="2">
    <source>
        <dbReference type="EMBL" id="PQV62609.1"/>
    </source>
</evidence>
<feature type="transmembrane region" description="Helical" evidence="1">
    <location>
        <begin position="44"/>
        <end position="66"/>
    </location>
</feature>
<keyword evidence="1" id="KW-0812">Transmembrane</keyword>
<dbReference type="OrthoDB" id="9757876at2"/>
<comment type="caution">
    <text evidence="2">The sequence shown here is derived from an EMBL/GenBank/DDBJ whole genome shotgun (WGS) entry which is preliminary data.</text>
</comment>
<keyword evidence="1" id="KW-1133">Transmembrane helix</keyword>
<feature type="transmembrane region" description="Helical" evidence="1">
    <location>
        <begin position="72"/>
        <end position="97"/>
    </location>
</feature>
<dbReference type="PANTHER" id="PTHR32063">
    <property type="match status" value="1"/>
</dbReference>
<dbReference type="InterPro" id="IPR001036">
    <property type="entry name" value="Acrflvin-R"/>
</dbReference>
<dbReference type="Pfam" id="PF00873">
    <property type="entry name" value="ACR_tran"/>
    <property type="match status" value="1"/>
</dbReference>
<evidence type="ECO:0000313" key="3">
    <source>
        <dbReference type="Proteomes" id="UP000237684"/>
    </source>
</evidence>
<dbReference type="EMBL" id="NIGF01000027">
    <property type="protein sequence ID" value="PQV62609.1"/>
    <property type="molecule type" value="Genomic_DNA"/>
</dbReference>
<accession>A0A2S8SPA2</accession>
<reference evidence="2 3" key="1">
    <citation type="journal article" date="2018" name="Syst. Appl. Microbiol.">
        <title>Abditibacterium utsteinense sp. nov., the first cultivated member of candidate phylum FBP, isolated from ice-free Antarctic soil samples.</title>
        <authorList>
            <person name="Tahon G."/>
            <person name="Tytgat B."/>
            <person name="Lebbe L."/>
            <person name="Carlier A."/>
            <person name="Willems A."/>
        </authorList>
    </citation>
    <scope>NUCLEOTIDE SEQUENCE [LARGE SCALE GENOMIC DNA]</scope>
    <source>
        <strain evidence="2 3">LMG 29911</strain>
    </source>
</reference>
<dbReference type="PANTHER" id="PTHR32063:SF24">
    <property type="entry name" value="CATION EFFLUX SYSTEM (ACRB_ACRD_ACRF FAMILY)"/>
    <property type="match status" value="1"/>
</dbReference>
<dbReference type="AlphaFoldDB" id="A0A2S8SPA2"/>
<evidence type="ECO:0000256" key="1">
    <source>
        <dbReference type="SAM" id="Phobius"/>
    </source>
</evidence>
<name>A0A2S8SPA2_9BACT</name>
<protein>
    <submittedName>
        <fullName evidence="2">AcrB/AcrD/AcrF family protein</fullName>
    </submittedName>
</protein>
<keyword evidence="1" id="KW-0472">Membrane</keyword>